<keyword evidence="2" id="KW-1185">Reference proteome</keyword>
<evidence type="ECO:0000313" key="1">
    <source>
        <dbReference type="EMBL" id="CAJ1086104.1"/>
    </source>
</evidence>
<evidence type="ECO:0000313" key="2">
    <source>
        <dbReference type="Proteomes" id="UP001178508"/>
    </source>
</evidence>
<dbReference type="EMBL" id="OY660886">
    <property type="protein sequence ID" value="CAJ1086104.1"/>
    <property type="molecule type" value="Genomic_DNA"/>
</dbReference>
<accession>A0AAV1HLN6</accession>
<dbReference type="AlphaFoldDB" id="A0AAV1HLN6"/>
<gene>
    <name evidence="1" type="ORF">XNOV1_A034276</name>
</gene>
<name>A0AAV1HLN6_XYRNO</name>
<organism evidence="1 2">
    <name type="scientific">Xyrichtys novacula</name>
    <name type="common">Pearly razorfish</name>
    <name type="synonym">Hemipteronotus novacula</name>
    <dbReference type="NCBI Taxonomy" id="13765"/>
    <lineage>
        <taxon>Eukaryota</taxon>
        <taxon>Metazoa</taxon>
        <taxon>Chordata</taxon>
        <taxon>Craniata</taxon>
        <taxon>Vertebrata</taxon>
        <taxon>Euteleostomi</taxon>
        <taxon>Actinopterygii</taxon>
        <taxon>Neopterygii</taxon>
        <taxon>Teleostei</taxon>
        <taxon>Neoteleostei</taxon>
        <taxon>Acanthomorphata</taxon>
        <taxon>Eupercaria</taxon>
        <taxon>Labriformes</taxon>
        <taxon>Labridae</taxon>
        <taxon>Xyrichtys</taxon>
    </lineage>
</organism>
<sequence>MSPGDIKIFSPLLLHPTLICCYQRNLNTLSVFESRDALINLAKIEPISVDLMPALLRLCPADRKSENPEDPCAILYDDEQKSDISARLRAQRL</sequence>
<reference evidence="1" key="1">
    <citation type="submission" date="2023-08" db="EMBL/GenBank/DDBJ databases">
        <authorList>
            <person name="Alioto T."/>
            <person name="Alioto T."/>
            <person name="Gomez Garrido J."/>
        </authorList>
    </citation>
    <scope>NUCLEOTIDE SEQUENCE</scope>
</reference>
<protein>
    <submittedName>
        <fullName evidence="1">Uncharacterized protein</fullName>
    </submittedName>
</protein>
<proteinExistence type="predicted"/>
<dbReference type="Proteomes" id="UP001178508">
    <property type="component" value="Chromosome 23"/>
</dbReference>